<organism evidence="1 2">
    <name type="scientific">Hamiltosporidium tvaerminnensis</name>
    <dbReference type="NCBI Taxonomy" id="1176355"/>
    <lineage>
        <taxon>Eukaryota</taxon>
        <taxon>Fungi</taxon>
        <taxon>Fungi incertae sedis</taxon>
        <taxon>Microsporidia</taxon>
        <taxon>Dubosqiidae</taxon>
        <taxon>Hamiltosporidium</taxon>
    </lineage>
</organism>
<dbReference type="InterPro" id="IPR009011">
    <property type="entry name" value="Man6P_isomerase_rcpt-bd_dom_sf"/>
</dbReference>
<name>A0A4Q9L160_9MICR</name>
<dbReference type="AlphaFoldDB" id="A0A4Q9L160"/>
<accession>A0A4Q9L160</accession>
<dbReference type="Gene3D" id="2.70.130.10">
    <property type="entry name" value="Mannose-6-phosphate receptor binding domain"/>
    <property type="match status" value="1"/>
</dbReference>
<comment type="caution">
    <text evidence="1">The sequence shown here is derived from an EMBL/GenBank/DDBJ whole genome shotgun (WGS) entry which is preliminary data.</text>
</comment>
<evidence type="ECO:0008006" key="3">
    <source>
        <dbReference type="Google" id="ProtNLM"/>
    </source>
</evidence>
<dbReference type="Proteomes" id="UP000292362">
    <property type="component" value="Unassembled WGS sequence"/>
</dbReference>
<gene>
    <name evidence="1" type="ORF">CWI37_0810p0010</name>
</gene>
<dbReference type="VEuPathDB" id="MicrosporidiaDB:CWI37_0810p0010"/>
<evidence type="ECO:0000313" key="1">
    <source>
        <dbReference type="EMBL" id="TBU01088.1"/>
    </source>
</evidence>
<protein>
    <recommendedName>
        <fullName evidence="3">MRH domain-containing protein</fullName>
    </recommendedName>
</protein>
<sequence>MLLFLISLVFGGEFLYNFKKVDKIEENYELFKEIKLKNFLYKFYRTGKSSTKLLIQQHLPFLLQEVTKIKSLDFTRQSLIFTLTPYKDIFMKDKNTTICIGKYVGTFFEDDTLYQYYKGGDKCDIKKDVNRSARVSYKGGPGKLRIDKIYESKVCRYEIVVIGEELSRVVEGNVEIVYFVEENDSR</sequence>
<reference evidence="1 2" key="1">
    <citation type="submission" date="2017-12" db="EMBL/GenBank/DDBJ databases">
        <authorList>
            <person name="Pombert J.-F."/>
            <person name="Haag K.L."/>
            <person name="Ebert D."/>
        </authorList>
    </citation>
    <scope>NUCLEOTIDE SEQUENCE [LARGE SCALE GENOMIC DNA]</scope>
    <source>
        <strain evidence="1">FI-OER-3-3</strain>
    </source>
</reference>
<proteinExistence type="predicted"/>
<dbReference type="EMBL" id="PITJ01000810">
    <property type="protein sequence ID" value="TBU01088.1"/>
    <property type="molecule type" value="Genomic_DNA"/>
</dbReference>
<evidence type="ECO:0000313" key="2">
    <source>
        <dbReference type="Proteomes" id="UP000292362"/>
    </source>
</evidence>